<dbReference type="Proteomes" id="UP000626092">
    <property type="component" value="Unassembled WGS sequence"/>
</dbReference>
<organism evidence="1 2">
    <name type="scientific">Rhododendron simsii</name>
    <name type="common">Sims's rhododendron</name>
    <dbReference type="NCBI Taxonomy" id="118357"/>
    <lineage>
        <taxon>Eukaryota</taxon>
        <taxon>Viridiplantae</taxon>
        <taxon>Streptophyta</taxon>
        <taxon>Embryophyta</taxon>
        <taxon>Tracheophyta</taxon>
        <taxon>Spermatophyta</taxon>
        <taxon>Magnoliopsida</taxon>
        <taxon>eudicotyledons</taxon>
        <taxon>Gunneridae</taxon>
        <taxon>Pentapetalae</taxon>
        <taxon>asterids</taxon>
        <taxon>Ericales</taxon>
        <taxon>Ericaceae</taxon>
        <taxon>Ericoideae</taxon>
        <taxon>Rhodoreae</taxon>
        <taxon>Rhododendron</taxon>
    </lineage>
</organism>
<keyword evidence="2" id="KW-1185">Reference proteome</keyword>
<evidence type="ECO:0000313" key="2">
    <source>
        <dbReference type="Proteomes" id="UP000626092"/>
    </source>
</evidence>
<dbReference type="OrthoDB" id="10507640at2759"/>
<comment type="caution">
    <text evidence="1">The sequence shown here is derived from an EMBL/GenBank/DDBJ whole genome shotgun (WGS) entry which is preliminary data.</text>
</comment>
<proteinExistence type="predicted"/>
<reference evidence="1" key="1">
    <citation type="submission" date="2019-11" db="EMBL/GenBank/DDBJ databases">
        <authorList>
            <person name="Liu Y."/>
            <person name="Hou J."/>
            <person name="Li T.-Q."/>
            <person name="Guan C.-H."/>
            <person name="Wu X."/>
            <person name="Wu H.-Z."/>
            <person name="Ling F."/>
            <person name="Zhang R."/>
            <person name="Shi X.-G."/>
            <person name="Ren J.-P."/>
            <person name="Chen E.-F."/>
            <person name="Sun J.-M."/>
        </authorList>
    </citation>
    <scope>NUCLEOTIDE SEQUENCE</scope>
    <source>
        <strain evidence="1">Adult_tree_wgs_1</strain>
        <tissue evidence="1">Leaves</tissue>
    </source>
</reference>
<sequence length="262" mass="29627">MGDARLFSLYFHQGGDDGIVCAVRTWRRSGLSGRQFWEYFGFGGQEDMPLRRHKRLRHRNPKVHSLVIDSASDYGDMPRSKVDCGGVVCYNMKQYFQHGSINSIFPSNAFDNLRVEMVTQILNDPWSVISESLDAQCGHVEEQSQVPREHSGSAVPASFPADVETRVSNLDVPVNVAEVLSADFGLVENQSQVLDVYDGGSSVNLPGLQCYTLTMKSMPKQQELLKKLVYHFNEQEHEGLEKYKLDLKLASKVRFVRRLVPK</sequence>
<dbReference type="AlphaFoldDB" id="A0A834LRF5"/>
<gene>
    <name evidence="1" type="ORF">RHSIM_Rhsim04G0137400</name>
</gene>
<name>A0A834LRF5_RHOSS</name>
<evidence type="ECO:0000313" key="1">
    <source>
        <dbReference type="EMBL" id="KAF7146009.1"/>
    </source>
</evidence>
<protein>
    <submittedName>
        <fullName evidence="1">Uncharacterized protein</fullName>
    </submittedName>
</protein>
<accession>A0A834LRF5</accession>
<dbReference type="EMBL" id="WJXA01000004">
    <property type="protein sequence ID" value="KAF7146009.1"/>
    <property type="molecule type" value="Genomic_DNA"/>
</dbReference>